<feature type="transmembrane region" description="Helical" evidence="9">
    <location>
        <begin position="176"/>
        <end position="194"/>
    </location>
</feature>
<feature type="transmembrane region" description="Helical" evidence="9">
    <location>
        <begin position="52"/>
        <end position="74"/>
    </location>
</feature>
<keyword evidence="6" id="KW-0406">Ion transport</keyword>
<keyword evidence="11" id="KW-1185">Reference proteome</keyword>
<evidence type="ECO:0000256" key="7">
    <source>
        <dbReference type="ARBA" id="ARBA00023136"/>
    </source>
</evidence>
<evidence type="ECO:0000256" key="2">
    <source>
        <dbReference type="ARBA" id="ARBA00008497"/>
    </source>
</evidence>
<evidence type="ECO:0000256" key="9">
    <source>
        <dbReference type="SAM" id="Phobius"/>
    </source>
</evidence>
<evidence type="ECO:0000313" key="10">
    <source>
        <dbReference type="EMBL" id="CAH3028221.1"/>
    </source>
</evidence>
<dbReference type="PANTHER" id="PTHR32261">
    <property type="entry name" value="CALCIUM HOMEOSTASIS MODULATOR PROTEIN"/>
    <property type="match status" value="1"/>
</dbReference>
<proteinExistence type="inferred from homology"/>
<keyword evidence="4 9" id="KW-0812">Transmembrane</keyword>
<keyword evidence="3" id="KW-0813">Transport</keyword>
<comment type="caution">
    <text evidence="10">The sequence shown here is derived from an EMBL/GenBank/DDBJ whole genome shotgun (WGS) entry which is preliminary data.</text>
</comment>
<protein>
    <recommendedName>
        <fullName evidence="12">Calcium homeostasis modulator 1</fullName>
    </recommendedName>
</protein>
<evidence type="ECO:0008006" key="12">
    <source>
        <dbReference type="Google" id="ProtNLM"/>
    </source>
</evidence>
<reference evidence="10 11" key="1">
    <citation type="submission" date="2022-05" db="EMBL/GenBank/DDBJ databases">
        <authorList>
            <consortium name="Genoscope - CEA"/>
            <person name="William W."/>
        </authorList>
    </citation>
    <scope>NUCLEOTIDE SEQUENCE [LARGE SCALE GENOMIC DNA]</scope>
</reference>
<accession>A0ABN8MEX8</accession>
<evidence type="ECO:0000256" key="3">
    <source>
        <dbReference type="ARBA" id="ARBA00022448"/>
    </source>
</evidence>
<organism evidence="10 11">
    <name type="scientific">Porites evermanni</name>
    <dbReference type="NCBI Taxonomy" id="104178"/>
    <lineage>
        <taxon>Eukaryota</taxon>
        <taxon>Metazoa</taxon>
        <taxon>Cnidaria</taxon>
        <taxon>Anthozoa</taxon>
        <taxon>Hexacorallia</taxon>
        <taxon>Scleractinia</taxon>
        <taxon>Fungiina</taxon>
        <taxon>Poritidae</taxon>
        <taxon>Porites</taxon>
    </lineage>
</organism>
<dbReference type="Proteomes" id="UP001159427">
    <property type="component" value="Unassembled WGS sequence"/>
</dbReference>
<keyword evidence="5 9" id="KW-1133">Transmembrane helix</keyword>
<dbReference type="InterPro" id="IPR029569">
    <property type="entry name" value="CALHM"/>
</dbReference>
<keyword evidence="7 9" id="KW-0472">Membrane</keyword>
<feature type="transmembrane region" description="Helical" evidence="9">
    <location>
        <begin position="112"/>
        <end position="133"/>
    </location>
</feature>
<comment type="similarity">
    <text evidence="2">Belongs to the CALHM family.</text>
</comment>
<evidence type="ECO:0000256" key="6">
    <source>
        <dbReference type="ARBA" id="ARBA00023065"/>
    </source>
</evidence>
<evidence type="ECO:0000256" key="8">
    <source>
        <dbReference type="ARBA" id="ARBA00023303"/>
    </source>
</evidence>
<dbReference type="EMBL" id="CALNXI010000497">
    <property type="protein sequence ID" value="CAH3028221.1"/>
    <property type="molecule type" value="Genomic_DNA"/>
</dbReference>
<evidence type="ECO:0000256" key="1">
    <source>
        <dbReference type="ARBA" id="ARBA00004141"/>
    </source>
</evidence>
<dbReference type="Pfam" id="PF14798">
    <property type="entry name" value="Ca_hom_mod"/>
    <property type="match status" value="1"/>
</dbReference>
<dbReference type="PANTHER" id="PTHR32261:SF1">
    <property type="entry name" value="CALCIUM HOMEOSTASIS MODULATOR PROTEIN"/>
    <property type="match status" value="1"/>
</dbReference>
<keyword evidence="8" id="KW-0407">Ion channel</keyword>
<evidence type="ECO:0000313" key="11">
    <source>
        <dbReference type="Proteomes" id="UP001159427"/>
    </source>
</evidence>
<evidence type="ECO:0000256" key="5">
    <source>
        <dbReference type="ARBA" id="ARBA00022989"/>
    </source>
</evidence>
<comment type="subcellular location">
    <subcellularLocation>
        <location evidence="1">Membrane</location>
        <topology evidence="1">Multi-pass membrane protein</topology>
    </subcellularLocation>
</comment>
<evidence type="ECO:0000256" key="4">
    <source>
        <dbReference type="ARBA" id="ARBA00022692"/>
    </source>
</evidence>
<gene>
    <name evidence="10" type="ORF">PEVE_00033415</name>
</gene>
<sequence>MALTLSSLVTNVKSAFQSHSGSIRNTTVALLVFGLNAVVQSEDFFQCPPDNFVFYASCFFIIPALFLFIATIFLHSGFWDHVRGCCYYEVPYKRGAKRYCCCLFPRWPCSKALVEIVFQSSLSGFMWIFWALLQRDYYICAALGGTKAAKLVSASAAQKIQIEEDYANAGRNSQTAALLLLAGALLTGFVVVSVQRCCYQREFGTLPSPYQYKKLESEAAVEAFKLNMEKLAKGQGKTRADMYFATMNKKNPSDILKSAYENLVAVNKFDEAFPSLEDYQELQAQAAVTAFKDRVQQEGRQKVELTFVDTTWREYEETDAFALVTSAHEAMAERYPRSTGDRTQPYVKEKTEEQGEVLHTLNSRGRVSNIEML</sequence>
<name>A0ABN8MEX8_9CNID</name>